<feature type="coiled-coil region" evidence="1">
    <location>
        <begin position="8"/>
        <end position="35"/>
    </location>
</feature>
<dbReference type="AlphaFoldDB" id="A0A5B7EF90"/>
<proteinExistence type="predicted"/>
<dbReference type="Proteomes" id="UP000324222">
    <property type="component" value="Unassembled WGS sequence"/>
</dbReference>
<feature type="region of interest" description="Disordered" evidence="2">
    <location>
        <begin position="86"/>
        <end position="115"/>
    </location>
</feature>
<evidence type="ECO:0000256" key="2">
    <source>
        <dbReference type="SAM" id="MobiDB-lite"/>
    </source>
</evidence>
<dbReference type="EMBL" id="VSRR010002574">
    <property type="protein sequence ID" value="MPC32148.1"/>
    <property type="molecule type" value="Genomic_DNA"/>
</dbReference>
<protein>
    <submittedName>
        <fullName evidence="3">Uncharacterized protein</fullName>
    </submittedName>
</protein>
<evidence type="ECO:0000313" key="4">
    <source>
        <dbReference type="Proteomes" id="UP000324222"/>
    </source>
</evidence>
<keyword evidence="1" id="KW-0175">Coiled coil</keyword>
<reference evidence="3 4" key="1">
    <citation type="submission" date="2019-05" db="EMBL/GenBank/DDBJ databases">
        <title>Another draft genome of Portunus trituberculatus and its Hox gene families provides insights of decapod evolution.</title>
        <authorList>
            <person name="Jeong J.-H."/>
            <person name="Song I."/>
            <person name="Kim S."/>
            <person name="Choi T."/>
            <person name="Kim D."/>
            <person name="Ryu S."/>
            <person name="Kim W."/>
        </authorList>
    </citation>
    <scope>NUCLEOTIDE SEQUENCE [LARGE SCALE GENOMIC DNA]</scope>
    <source>
        <tissue evidence="3">Muscle</tissue>
    </source>
</reference>
<name>A0A5B7EF90_PORTR</name>
<evidence type="ECO:0000256" key="1">
    <source>
        <dbReference type="SAM" id="Coils"/>
    </source>
</evidence>
<comment type="caution">
    <text evidence="3">The sequence shown here is derived from an EMBL/GenBank/DDBJ whole genome shotgun (WGS) entry which is preliminary data.</text>
</comment>
<gene>
    <name evidence="3" type="ORF">E2C01_025454</name>
</gene>
<sequence>MKILRNSSNEKQVIIEQLQSKVNVLEQRINIQEDHSRRNNLRIAGLQEQPGGETWEQTESKGNPDVVAASGIGDGGCVGAPVGATAVSADTDGGASASPNIGDATKKTLRTRKKK</sequence>
<accession>A0A5B7EF90</accession>
<evidence type="ECO:0000313" key="3">
    <source>
        <dbReference type="EMBL" id="MPC32148.1"/>
    </source>
</evidence>
<organism evidence="3 4">
    <name type="scientific">Portunus trituberculatus</name>
    <name type="common">Swimming crab</name>
    <name type="synonym">Neptunus trituberculatus</name>
    <dbReference type="NCBI Taxonomy" id="210409"/>
    <lineage>
        <taxon>Eukaryota</taxon>
        <taxon>Metazoa</taxon>
        <taxon>Ecdysozoa</taxon>
        <taxon>Arthropoda</taxon>
        <taxon>Crustacea</taxon>
        <taxon>Multicrustacea</taxon>
        <taxon>Malacostraca</taxon>
        <taxon>Eumalacostraca</taxon>
        <taxon>Eucarida</taxon>
        <taxon>Decapoda</taxon>
        <taxon>Pleocyemata</taxon>
        <taxon>Brachyura</taxon>
        <taxon>Eubrachyura</taxon>
        <taxon>Portunoidea</taxon>
        <taxon>Portunidae</taxon>
        <taxon>Portuninae</taxon>
        <taxon>Portunus</taxon>
    </lineage>
</organism>
<keyword evidence="4" id="KW-1185">Reference proteome</keyword>